<dbReference type="InterPro" id="IPR031712">
    <property type="entry name" value="DUF5077"/>
</dbReference>
<evidence type="ECO:0000313" key="3">
    <source>
        <dbReference type="Proteomes" id="UP000198964"/>
    </source>
</evidence>
<dbReference type="InterPro" id="IPR021862">
    <property type="entry name" value="DUF3472"/>
</dbReference>
<evidence type="ECO:0000313" key="2">
    <source>
        <dbReference type="EMBL" id="SFF41652.1"/>
    </source>
</evidence>
<dbReference type="Proteomes" id="UP000198964">
    <property type="component" value="Unassembled WGS sequence"/>
</dbReference>
<dbReference type="Pfam" id="PF11958">
    <property type="entry name" value="DUF3472"/>
    <property type="match status" value="1"/>
</dbReference>
<protein>
    <recommendedName>
        <fullName evidence="1">DUF5077 domain-containing protein</fullName>
    </recommendedName>
</protein>
<feature type="domain" description="DUF5077" evidence="1">
    <location>
        <begin position="26"/>
        <end position="145"/>
    </location>
</feature>
<dbReference type="EMBL" id="FONW01000006">
    <property type="protein sequence ID" value="SFF41652.1"/>
    <property type="molecule type" value="Genomic_DNA"/>
</dbReference>
<organism evidence="2 3">
    <name type="scientific">Sunxiuqinia elliptica</name>
    <dbReference type="NCBI Taxonomy" id="655355"/>
    <lineage>
        <taxon>Bacteria</taxon>
        <taxon>Pseudomonadati</taxon>
        <taxon>Bacteroidota</taxon>
        <taxon>Bacteroidia</taxon>
        <taxon>Marinilabiliales</taxon>
        <taxon>Prolixibacteraceae</taxon>
        <taxon>Sunxiuqinia</taxon>
    </lineage>
</organism>
<dbReference type="STRING" id="655355.SAMN05216283_10645"/>
<accession>A0A1I2IGX7</accession>
<gene>
    <name evidence="2" type="ORF">SAMN05216283_10645</name>
</gene>
<dbReference type="Pfam" id="PF16871">
    <property type="entry name" value="DUF5077"/>
    <property type="match status" value="1"/>
</dbReference>
<proteinExistence type="predicted"/>
<name>A0A1I2IGX7_9BACT</name>
<dbReference type="RefSeq" id="WP_093920181.1">
    <property type="nucleotide sequence ID" value="NZ_FONW01000006.1"/>
</dbReference>
<keyword evidence="3" id="KW-1185">Reference proteome</keyword>
<evidence type="ECO:0000259" key="1">
    <source>
        <dbReference type="Pfam" id="PF16871"/>
    </source>
</evidence>
<dbReference type="AlphaFoldDB" id="A0A1I2IGX7"/>
<sequence length="431" mass="48271">MRQFFYIVLFSLITTAGYGGNDSVEIPLGGNAYLNREAGNMKLTKEGIANWDDERAMVSSWFKVGHEGRLTLSIKAKSADGKSTIKVEVNEKPFHVELSNSDWEIIKVGTVQVKANQHVQVDFQGNSKSGTTFGSVSAILVEGEAAQEPLTFVREPENFYFGRRGPSVHLSYEVPKSAGNIEYFYNEVTVPTGEDVVGSYYMVNGFGEGYCGIQVNSSSERRILFSVWSPYTTDDPSEIPEDSRVLLLEKGTDVVTNDFGGEGSGGQSFRRYSWKAGETYQFLTRVHPDVDREGATVYTAWFFDPDEAAWQLIASFSRPKTVTWYKRPHSFLENFIPAQGYLSRQVEFGNQWAITEKGEWLELTNAKFTYDATAAAKRRADYFGGLSNGRHAFVLKNCGFFDKDTVYGTVFTRKSSLQTKPDVDLDSLPNK</sequence>
<reference evidence="2 3" key="1">
    <citation type="submission" date="2016-10" db="EMBL/GenBank/DDBJ databases">
        <authorList>
            <person name="de Groot N.N."/>
        </authorList>
    </citation>
    <scope>NUCLEOTIDE SEQUENCE [LARGE SCALE GENOMIC DNA]</scope>
    <source>
        <strain evidence="2 3">CGMCC 1.9156</strain>
    </source>
</reference>